<feature type="compositionally biased region" description="Polar residues" evidence="1">
    <location>
        <begin position="175"/>
        <end position="192"/>
    </location>
</feature>
<dbReference type="Proteomes" id="UP001150062">
    <property type="component" value="Unassembled WGS sequence"/>
</dbReference>
<evidence type="ECO:0000313" key="3">
    <source>
        <dbReference type="Proteomes" id="UP001150062"/>
    </source>
</evidence>
<organism evidence="2 3">
    <name type="scientific">Anaeramoeba flamelloides</name>
    <dbReference type="NCBI Taxonomy" id="1746091"/>
    <lineage>
        <taxon>Eukaryota</taxon>
        <taxon>Metamonada</taxon>
        <taxon>Anaeramoebidae</taxon>
        <taxon>Anaeramoeba</taxon>
    </lineage>
</organism>
<sequence>MSIFDNDLPTFSLPTENDFLQDSTNAQSISLSSALNPSPFLEQDHDPKESIQNMYPFENDYYFTSLPPLQDPNITRNVNTKDPLSKKAEGFEFGYDQDYVNTNEFCDDSTNLSSFNLFDSSKEHFTILDFEKQQNGFENQALPKIEEMKSHKKQNKERKKKKKFLKKDPLSKTKSQPTKNESQFEKNSNFVHNTKRKKSILNEKPFPNYNKTKKNNYFSQPTPSSSYKQLSQSGGSITHNNLKVTISNPDQFTHPQTKMEENQKNHFGILFNARTSHFNKSPNQLISRKRKKILKCKKNGQYFYFSNRRYGENLEKNSTQNIGYKVKKRKKKRKNKYKTKTIEKEKKKKNSQNKNQAKFKPWQIQKKKSAKF</sequence>
<reference evidence="2" key="1">
    <citation type="submission" date="2022-08" db="EMBL/GenBank/DDBJ databases">
        <title>Novel sulfate-reducing endosymbionts in the free-living metamonad Anaeramoeba.</title>
        <authorList>
            <person name="Jerlstrom-Hultqvist J."/>
            <person name="Cepicka I."/>
            <person name="Gallot-Lavallee L."/>
            <person name="Salas-Leiva D."/>
            <person name="Curtis B.A."/>
            <person name="Zahonova K."/>
            <person name="Pipaliya S."/>
            <person name="Dacks J."/>
            <person name="Roger A.J."/>
        </authorList>
    </citation>
    <scope>NUCLEOTIDE SEQUENCE</scope>
    <source>
        <strain evidence="2">Schooner1</strain>
    </source>
</reference>
<feature type="compositionally biased region" description="Polar residues" evidence="1">
    <location>
        <begin position="215"/>
        <end position="255"/>
    </location>
</feature>
<keyword evidence="3" id="KW-1185">Reference proteome</keyword>
<feature type="compositionally biased region" description="Basic residues" evidence="1">
    <location>
        <begin position="150"/>
        <end position="165"/>
    </location>
</feature>
<evidence type="ECO:0000313" key="2">
    <source>
        <dbReference type="EMBL" id="KAJ6239645.1"/>
    </source>
</evidence>
<name>A0ABQ8Y4Y0_9EUKA</name>
<feature type="region of interest" description="Disordered" evidence="1">
    <location>
        <begin position="321"/>
        <end position="372"/>
    </location>
</feature>
<comment type="caution">
    <text evidence="2">The sequence shown here is derived from an EMBL/GenBank/DDBJ whole genome shotgun (WGS) entry which is preliminary data.</text>
</comment>
<evidence type="ECO:0000256" key="1">
    <source>
        <dbReference type="SAM" id="MobiDB-lite"/>
    </source>
</evidence>
<feature type="compositionally biased region" description="Basic residues" evidence="1">
    <location>
        <begin position="325"/>
        <end position="339"/>
    </location>
</feature>
<gene>
    <name evidence="2" type="ORF">M0813_24867</name>
</gene>
<protein>
    <submittedName>
        <fullName evidence="2">Uncharacterized protein</fullName>
    </submittedName>
</protein>
<proteinExistence type="predicted"/>
<feature type="region of interest" description="Disordered" evidence="1">
    <location>
        <begin position="142"/>
        <end position="255"/>
    </location>
</feature>
<accession>A0ABQ8Y4Y0</accession>
<dbReference type="EMBL" id="JAOAOG010000218">
    <property type="protein sequence ID" value="KAJ6239645.1"/>
    <property type="molecule type" value="Genomic_DNA"/>
</dbReference>